<accession>A0AAE5BUC7</accession>
<keyword evidence="3" id="KW-1185">Reference proteome</keyword>
<gene>
    <name evidence="2" type="ORF">GV832_09140</name>
</gene>
<feature type="chain" id="PRO_5042293278" evidence="1">
    <location>
        <begin position="18"/>
        <end position="145"/>
    </location>
</feature>
<proteinExistence type="predicted"/>
<comment type="caution">
    <text evidence="2">The sequence shown here is derived from an EMBL/GenBank/DDBJ whole genome shotgun (WGS) entry which is preliminary data.</text>
</comment>
<dbReference type="RefSeq" id="WP_168774552.1">
    <property type="nucleotide sequence ID" value="NZ_JAABNR010000007.1"/>
</dbReference>
<dbReference type="Proteomes" id="UP001193501">
    <property type="component" value="Unassembled WGS sequence"/>
</dbReference>
<organism evidence="2 3">
    <name type="scientific">Stagnihabitans tardus</name>
    <dbReference type="NCBI Taxonomy" id="2699202"/>
    <lineage>
        <taxon>Bacteria</taxon>
        <taxon>Pseudomonadati</taxon>
        <taxon>Pseudomonadota</taxon>
        <taxon>Alphaproteobacteria</taxon>
        <taxon>Rhodobacterales</taxon>
        <taxon>Paracoccaceae</taxon>
        <taxon>Stagnihabitans</taxon>
    </lineage>
</organism>
<protein>
    <submittedName>
        <fullName evidence="2">Uncharacterized protein</fullName>
    </submittedName>
</protein>
<sequence length="145" mass="15513">MRLLTLALISLPLSALADPPPLSRPADLGAPLTGAEFEAYATGKTLTYSDGGALWGQEQYLPGHQVIWAFKDAPCQYGSWTEVQLPGAGPMLCFTYEDEPGDMNCWQFFRGAEGLVAQFMEGGAPLSELAQTDQPMQCPGPMVGA</sequence>
<evidence type="ECO:0000256" key="1">
    <source>
        <dbReference type="SAM" id="SignalP"/>
    </source>
</evidence>
<evidence type="ECO:0000313" key="3">
    <source>
        <dbReference type="Proteomes" id="UP001193501"/>
    </source>
</evidence>
<reference evidence="2" key="1">
    <citation type="submission" date="2020-01" db="EMBL/GenBank/DDBJ databases">
        <authorList>
            <person name="Chen W.-M."/>
        </authorList>
    </citation>
    <scope>NUCLEOTIDE SEQUENCE</scope>
    <source>
        <strain evidence="2">CYK-10</strain>
    </source>
</reference>
<dbReference type="EMBL" id="JAABNR010000007">
    <property type="protein sequence ID" value="NBZ87741.1"/>
    <property type="molecule type" value="Genomic_DNA"/>
</dbReference>
<name>A0AAE5BUC7_9RHOB</name>
<evidence type="ECO:0000313" key="2">
    <source>
        <dbReference type="EMBL" id="NBZ87741.1"/>
    </source>
</evidence>
<dbReference type="AlphaFoldDB" id="A0AAE5BUC7"/>
<keyword evidence="1" id="KW-0732">Signal</keyword>
<feature type="signal peptide" evidence="1">
    <location>
        <begin position="1"/>
        <end position="17"/>
    </location>
</feature>